<evidence type="ECO:0000256" key="2">
    <source>
        <dbReference type="ARBA" id="ARBA00022475"/>
    </source>
</evidence>
<comment type="caution">
    <text evidence="9">The sequence shown here is derived from an EMBL/GenBank/DDBJ whole genome shotgun (WGS) entry which is preliminary data.</text>
</comment>
<keyword evidence="7" id="KW-0472">Membrane</keyword>
<dbReference type="GO" id="GO:0005524">
    <property type="term" value="F:ATP binding"/>
    <property type="evidence" value="ECO:0007669"/>
    <property type="project" value="UniProtKB-KW"/>
</dbReference>
<evidence type="ECO:0000256" key="6">
    <source>
        <dbReference type="ARBA" id="ARBA00022967"/>
    </source>
</evidence>
<accession>A0A840X4N1</accession>
<dbReference type="InterPro" id="IPR003593">
    <property type="entry name" value="AAA+_ATPase"/>
</dbReference>
<organism evidence="9 10">
    <name type="scientific">Rubricella aquisinus</name>
    <dbReference type="NCBI Taxonomy" id="2028108"/>
    <lineage>
        <taxon>Bacteria</taxon>
        <taxon>Pseudomonadati</taxon>
        <taxon>Pseudomonadota</taxon>
        <taxon>Alphaproteobacteria</taxon>
        <taxon>Rhodobacterales</taxon>
        <taxon>Paracoccaceae</taxon>
        <taxon>Rubricella</taxon>
    </lineage>
</organism>
<dbReference type="GO" id="GO:0016887">
    <property type="term" value="F:ATP hydrolysis activity"/>
    <property type="evidence" value="ECO:0007669"/>
    <property type="project" value="InterPro"/>
</dbReference>
<name>A0A840X4N1_9RHOB</name>
<keyword evidence="2" id="KW-1003">Cell membrane</keyword>
<proteinExistence type="predicted"/>
<evidence type="ECO:0000256" key="4">
    <source>
        <dbReference type="ARBA" id="ARBA00022741"/>
    </source>
</evidence>
<dbReference type="InterPro" id="IPR003439">
    <property type="entry name" value="ABC_transporter-like_ATP-bd"/>
</dbReference>
<evidence type="ECO:0000256" key="3">
    <source>
        <dbReference type="ARBA" id="ARBA00022519"/>
    </source>
</evidence>
<sequence length="230" mass="24214">MITLDNVTLGQGGFALSADVTFRRGVCTAIMGPSGGGKSTLLHGLAGFLPARTGRITVAGLDVTDQPPAVRPVSLLFQDNNLFPHMTIAQNVGLGLRPDLKLTDDQHVRVEAMLADMGLEGMGARRPAAMSGGQASRAALARALLRDKPVLLLDEPFAALGPAMRADMMALLRRVMADKALTVLIVSHQPEDAARIADDIAVVAEGRVAPPQDRETLLANPPGALRDYLG</sequence>
<evidence type="ECO:0000256" key="7">
    <source>
        <dbReference type="ARBA" id="ARBA00023136"/>
    </source>
</evidence>
<dbReference type="Pfam" id="PF00005">
    <property type="entry name" value="ABC_tran"/>
    <property type="match status" value="1"/>
</dbReference>
<evidence type="ECO:0000256" key="5">
    <source>
        <dbReference type="ARBA" id="ARBA00022840"/>
    </source>
</evidence>
<keyword evidence="4" id="KW-0547">Nucleotide-binding</keyword>
<protein>
    <submittedName>
        <fullName evidence="9">Thiamine transport system ATP-binding protein</fullName>
    </submittedName>
</protein>
<dbReference type="InterPro" id="IPR027417">
    <property type="entry name" value="P-loop_NTPase"/>
</dbReference>
<dbReference type="Proteomes" id="UP000553766">
    <property type="component" value="Unassembled WGS sequence"/>
</dbReference>
<dbReference type="InterPro" id="IPR050093">
    <property type="entry name" value="ABC_SmlMolc_Importer"/>
</dbReference>
<gene>
    <name evidence="9" type="ORF">FHS89_002837</name>
</gene>
<feature type="domain" description="ABC transporter" evidence="8">
    <location>
        <begin position="2"/>
        <end position="230"/>
    </location>
</feature>
<evidence type="ECO:0000256" key="1">
    <source>
        <dbReference type="ARBA" id="ARBA00022448"/>
    </source>
</evidence>
<keyword evidence="6" id="KW-1278">Translocase</keyword>
<keyword evidence="1" id="KW-0813">Transport</keyword>
<dbReference type="InterPro" id="IPR017871">
    <property type="entry name" value="ABC_transporter-like_CS"/>
</dbReference>
<dbReference type="Gene3D" id="3.40.50.300">
    <property type="entry name" value="P-loop containing nucleotide triphosphate hydrolases"/>
    <property type="match status" value="1"/>
</dbReference>
<dbReference type="AlphaFoldDB" id="A0A840X4N1"/>
<dbReference type="SMART" id="SM00382">
    <property type="entry name" value="AAA"/>
    <property type="match status" value="1"/>
</dbReference>
<evidence type="ECO:0000313" key="10">
    <source>
        <dbReference type="Proteomes" id="UP000553766"/>
    </source>
</evidence>
<dbReference type="PROSITE" id="PS00211">
    <property type="entry name" value="ABC_TRANSPORTER_1"/>
    <property type="match status" value="1"/>
</dbReference>
<reference evidence="9 10" key="1">
    <citation type="submission" date="2020-08" db="EMBL/GenBank/DDBJ databases">
        <title>Genomic Encyclopedia of Type Strains, Phase IV (KMG-IV): sequencing the most valuable type-strain genomes for metagenomic binning, comparative biology and taxonomic classification.</title>
        <authorList>
            <person name="Goeker M."/>
        </authorList>
    </citation>
    <scope>NUCLEOTIDE SEQUENCE [LARGE SCALE GENOMIC DNA]</scope>
    <source>
        <strain evidence="9 10">DSM 103377</strain>
    </source>
</reference>
<dbReference type="EMBL" id="JACIJS010000009">
    <property type="protein sequence ID" value="MBB5516795.1"/>
    <property type="molecule type" value="Genomic_DNA"/>
</dbReference>
<keyword evidence="10" id="KW-1185">Reference proteome</keyword>
<keyword evidence="5 9" id="KW-0067">ATP-binding</keyword>
<keyword evidence="3" id="KW-0997">Cell inner membrane</keyword>
<dbReference type="RefSeq" id="WP_184012755.1">
    <property type="nucleotide sequence ID" value="NZ_JACIJS010000009.1"/>
</dbReference>
<dbReference type="PROSITE" id="PS50893">
    <property type="entry name" value="ABC_TRANSPORTER_2"/>
    <property type="match status" value="1"/>
</dbReference>
<evidence type="ECO:0000313" key="9">
    <source>
        <dbReference type="EMBL" id="MBB5516795.1"/>
    </source>
</evidence>
<evidence type="ECO:0000259" key="8">
    <source>
        <dbReference type="PROSITE" id="PS50893"/>
    </source>
</evidence>
<dbReference type="PANTHER" id="PTHR42781">
    <property type="entry name" value="SPERMIDINE/PUTRESCINE IMPORT ATP-BINDING PROTEIN POTA"/>
    <property type="match status" value="1"/>
</dbReference>
<dbReference type="PANTHER" id="PTHR42781:SF1">
    <property type="entry name" value="THIAMINE IMPORT ATP-BINDING PROTEIN THIQ"/>
    <property type="match status" value="1"/>
</dbReference>
<dbReference type="SUPFAM" id="SSF52540">
    <property type="entry name" value="P-loop containing nucleoside triphosphate hydrolases"/>
    <property type="match status" value="1"/>
</dbReference>